<dbReference type="InterPro" id="IPR000847">
    <property type="entry name" value="LysR_HTH_N"/>
</dbReference>
<dbReference type="AlphaFoldDB" id="A0A7W7FWV7"/>
<dbReference type="FunFam" id="1.10.10.10:FF:000001">
    <property type="entry name" value="LysR family transcriptional regulator"/>
    <property type="match status" value="1"/>
</dbReference>
<organism evidence="6 7">
    <name type="scientific">Crossiella cryophila</name>
    <dbReference type="NCBI Taxonomy" id="43355"/>
    <lineage>
        <taxon>Bacteria</taxon>
        <taxon>Bacillati</taxon>
        <taxon>Actinomycetota</taxon>
        <taxon>Actinomycetes</taxon>
        <taxon>Pseudonocardiales</taxon>
        <taxon>Pseudonocardiaceae</taxon>
        <taxon>Crossiella</taxon>
    </lineage>
</organism>
<dbReference type="CDD" id="cd08423">
    <property type="entry name" value="PBP2_LTTR_like_6"/>
    <property type="match status" value="1"/>
</dbReference>
<reference evidence="6 7" key="1">
    <citation type="submission" date="2020-08" db="EMBL/GenBank/DDBJ databases">
        <title>Sequencing the genomes of 1000 actinobacteria strains.</title>
        <authorList>
            <person name="Klenk H.-P."/>
        </authorList>
    </citation>
    <scope>NUCLEOTIDE SEQUENCE [LARGE SCALE GENOMIC DNA]</scope>
    <source>
        <strain evidence="6 7">DSM 44230</strain>
    </source>
</reference>
<comment type="caution">
    <text evidence="6">The sequence shown here is derived from an EMBL/GenBank/DDBJ whole genome shotgun (WGS) entry which is preliminary data.</text>
</comment>
<evidence type="ECO:0000256" key="4">
    <source>
        <dbReference type="ARBA" id="ARBA00023163"/>
    </source>
</evidence>
<dbReference type="Gene3D" id="1.10.10.10">
    <property type="entry name" value="Winged helix-like DNA-binding domain superfamily/Winged helix DNA-binding domain"/>
    <property type="match status" value="1"/>
</dbReference>
<gene>
    <name evidence="6" type="ORF">HNR67_006795</name>
</gene>
<protein>
    <submittedName>
        <fullName evidence="6">DNA-binding transcriptional LysR family regulator</fullName>
    </submittedName>
</protein>
<dbReference type="GO" id="GO:0003677">
    <property type="term" value="F:DNA binding"/>
    <property type="evidence" value="ECO:0007669"/>
    <property type="project" value="UniProtKB-KW"/>
</dbReference>
<dbReference type="GO" id="GO:0003700">
    <property type="term" value="F:DNA-binding transcription factor activity"/>
    <property type="evidence" value="ECO:0007669"/>
    <property type="project" value="InterPro"/>
</dbReference>
<dbReference type="GO" id="GO:0032993">
    <property type="term" value="C:protein-DNA complex"/>
    <property type="evidence" value="ECO:0007669"/>
    <property type="project" value="TreeGrafter"/>
</dbReference>
<keyword evidence="3 6" id="KW-0238">DNA-binding</keyword>
<dbReference type="Pfam" id="PF00126">
    <property type="entry name" value="HTH_1"/>
    <property type="match status" value="1"/>
</dbReference>
<dbReference type="EMBL" id="JACHMH010000001">
    <property type="protein sequence ID" value="MBB4680677.1"/>
    <property type="molecule type" value="Genomic_DNA"/>
</dbReference>
<keyword evidence="7" id="KW-1185">Reference proteome</keyword>
<evidence type="ECO:0000256" key="3">
    <source>
        <dbReference type="ARBA" id="ARBA00023125"/>
    </source>
</evidence>
<dbReference type="PROSITE" id="PS50931">
    <property type="entry name" value="HTH_LYSR"/>
    <property type="match status" value="1"/>
</dbReference>
<evidence type="ECO:0000256" key="1">
    <source>
        <dbReference type="ARBA" id="ARBA00009437"/>
    </source>
</evidence>
<comment type="similarity">
    <text evidence="1">Belongs to the LysR transcriptional regulatory family.</text>
</comment>
<dbReference type="PANTHER" id="PTHR30346">
    <property type="entry name" value="TRANSCRIPTIONAL DUAL REGULATOR HCAR-RELATED"/>
    <property type="match status" value="1"/>
</dbReference>
<evidence type="ECO:0000256" key="2">
    <source>
        <dbReference type="ARBA" id="ARBA00023015"/>
    </source>
</evidence>
<dbReference type="RefSeq" id="WP_185006666.1">
    <property type="nucleotide sequence ID" value="NZ_BAAAUI010000060.1"/>
</dbReference>
<proteinExistence type="inferred from homology"/>
<sequence>MLELRHLRVLRAVARTGSYSAAAVRLGYTQPAISQQMKALERLCGTPLVVRCGRKMRLTEAGVELVRRAGLVLAEVAAAERAVGELAGRQAGQVRLVVFPSGSATLVPPVAARISRDHPDIRLSLTEAEPPESVELLRAGECDLALAFTYPGEPEPIETPGLLKVKLFTDPLVVLLPAGHALCTAPGVSLSDLAREHWIAGCARCREHLVHACAAAGFRPDITFATDDNLAVQGLVAAGLGVAVVPELMLSAVRRSDVCVRPLRPPLRREVYLCTWPDLARVPAIGLTVAALRQACASS</sequence>
<dbReference type="Gene3D" id="3.40.190.10">
    <property type="entry name" value="Periplasmic binding protein-like II"/>
    <property type="match status" value="2"/>
</dbReference>
<dbReference type="InterPro" id="IPR036390">
    <property type="entry name" value="WH_DNA-bd_sf"/>
</dbReference>
<dbReference type="PRINTS" id="PR00039">
    <property type="entry name" value="HTHLYSR"/>
</dbReference>
<evidence type="ECO:0000313" key="7">
    <source>
        <dbReference type="Proteomes" id="UP000533598"/>
    </source>
</evidence>
<evidence type="ECO:0000313" key="6">
    <source>
        <dbReference type="EMBL" id="MBB4680677.1"/>
    </source>
</evidence>
<dbReference type="SUPFAM" id="SSF53850">
    <property type="entry name" value="Periplasmic binding protein-like II"/>
    <property type="match status" value="1"/>
</dbReference>
<evidence type="ECO:0000259" key="5">
    <source>
        <dbReference type="PROSITE" id="PS50931"/>
    </source>
</evidence>
<accession>A0A7W7FWV7</accession>
<dbReference type="InterPro" id="IPR005119">
    <property type="entry name" value="LysR_subst-bd"/>
</dbReference>
<keyword evidence="2" id="KW-0805">Transcription regulation</keyword>
<dbReference type="SUPFAM" id="SSF46785">
    <property type="entry name" value="Winged helix' DNA-binding domain"/>
    <property type="match status" value="1"/>
</dbReference>
<keyword evidence="4" id="KW-0804">Transcription</keyword>
<dbReference type="Proteomes" id="UP000533598">
    <property type="component" value="Unassembled WGS sequence"/>
</dbReference>
<dbReference type="PANTHER" id="PTHR30346:SF29">
    <property type="entry name" value="LYSR SUBSTRATE-BINDING"/>
    <property type="match status" value="1"/>
</dbReference>
<name>A0A7W7FWV7_9PSEU</name>
<dbReference type="Pfam" id="PF03466">
    <property type="entry name" value="LysR_substrate"/>
    <property type="match status" value="1"/>
</dbReference>
<dbReference type="InterPro" id="IPR036388">
    <property type="entry name" value="WH-like_DNA-bd_sf"/>
</dbReference>
<feature type="domain" description="HTH lysR-type" evidence="5">
    <location>
        <begin position="2"/>
        <end position="59"/>
    </location>
</feature>